<reference evidence="8" key="1">
    <citation type="submission" date="2023-03" db="EMBL/GenBank/DDBJ databases">
        <title>Massive genome expansion in bonnet fungi (Mycena s.s.) driven by repeated elements and novel gene families across ecological guilds.</title>
        <authorList>
            <consortium name="Lawrence Berkeley National Laboratory"/>
            <person name="Harder C.B."/>
            <person name="Miyauchi S."/>
            <person name="Viragh M."/>
            <person name="Kuo A."/>
            <person name="Thoen E."/>
            <person name="Andreopoulos B."/>
            <person name="Lu D."/>
            <person name="Skrede I."/>
            <person name="Drula E."/>
            <person name="Henrissat B."/>
            <person name="Morin E."/>
            <person name="Kohler A."/>
            <person name="Barry K."/>
            <person name="LaButti K."/>
            <person name="Morin E."/>
            <person name="Salamov A."/>
            <person name="Lipzen A."/>
            <person name="Mereny Z."/>
            <person name="Hegedus B."/>
            <person name="Baldrian P."/>
            <person name="Stursova M."/>
            <person name="Weitz H."/>
            <person name="Taylor A."/>
            <person name="Grigoriev I.V."/>
            <person name="Nagy L.G."/>
            <person name="Martin F."/>
            <person name="Kauserud H."/>
        </authorList>
    </citation>
    <scope>NUCLEOTIDE SEQUENCE</scope>
    <source>
        <strain evidence="8">CBHHK173m</strain>
    </source>
</reference>
<evidence type="ECO:0000256" key="4">
    <source>
        <dbReference type="ARBA" id="ARBA00022825"/>
    </source>
</evidence>
<dbReference type="InterPro" id="IPR000209">
    <property type="entry name" value="Peptidase_S8/S53_dom"/>
</dbReference>
<dbReference type="Gene3D" id="3.30.70.80">
    <property type="entry name" value="Peptidase S8 propeptide/proteinase inhibitor I9"/>
    <property type="match status" value="1"/>
</dbReference>
<name>A0AAD6XHW5_9AGAR</name>
<dbReference type="PROSITE" id="PS51892">
    <property type="entry name" value="SUBTILASE"/>
    <property type="match status" value="1"/>
</dbReference>
<dbReference type="InterPro" id="IPR037045">
    <property type="entry name" value="S8pro/Inhibitor_I9_sf"/>
</dbReference>
<dbReference type="Gene3D" id="3.40.50.200">
    <property type="entry name" value="Peptidase S8/S53 domain"/>
    <property type="match status" value="1"/>
</dbReference>
<dbReference type="CDD" id="cd04077">
    <property type="entry name" value="Peptidases_S8_PCSK9_ProteinaseK_like"/>
    <property type="match status" value="1"/>
</dbReference>
<evidence type="ECO:0000256" key="1">
    <source>
        <dbReference type="ARBA" id="ARBA00011073"/>
    </source>
</evidence>
<feature type="active site" description="Charge relay system" evidence="5">
    <location>
        <position position="323"/>
    </location>
</feature>
<evidence type="ECO:0000313" key="9">
    <source>
        <dbReference type="Proteomes" id="UP001222325"/>
    </source>
</evidence>
<dbReference type="InterPro" id="IPR015500">
    <property type="entry name" value="Peptidase_S8_subtilisin-rel"/>
</dbReference>
<dbReference type="PROSITE" id="PS00137">
    <property type="entry name" value="SUBTILASE_HIS"/>
    <property type="match status" value="1"/>
</dbReference>
<evidence type="ECO:0000256" key="2">
    <source>
        <dbReference type="ARBA" id="ARBA00022670"/>
    </source>
</evidence>
<dbReference type="FunFam" id="3.40.50.200:FF:000016">
    <property type="entry name" value="Proprotein convertase subtilisin/kexin type 9"/>
    <property type="match status" value="1"/>
</dbReference>
<dbReference type="PANTHER" id="PTHR43806:SF11">
    <property type="entry name" value="CEREVISIN-RELATED"/>
    <property type="match status" value="1"/>
</dbReference>
<sequence>MSSPIADLEPASPLPPPPKRYIIRLKPQVDRDAHLQGHLEKFSSHDFELHHTLDHRNVYAATISAAVLAREFQLGPDSPIEAIREDHEMRISDVSWSRKVKSWGLARINRDAKLTGSGEWNYHYDNTLETGKGINVYIIDTGIYSAHSDFQGRVQSAWVYADYKAGDSNGHGTHVAGTIGGSTHGVAPAATLHDVKALNDSGTGWSSVITKAMEWVLDNATLPAVVNMSFEGSDDEDQKEYVEELTEKGIHVVVVAGNAGTDAKATSPANAPTAVTVGATNEDDEKWTSSNTGTCLDLLAPGVDIPSCGTANVNAFVEKSGTSMAAPHVSGIIASILSLSEANQKWSPKEMKGVLVALSVKDALTKLGT</sequence>
<dbReference type="Pfam" id="PF00082">
    <property type="entry name" value="Peptidase_S8"/>
    <property type="match status" value="1"/>
</dbReference>
<dbReference type="GO" id="GO:0005615">
    <property type="term" value="C:extracellular space"/>
    <property type="evidence" value="ECO:0007669"/>
    <property type="project" value="TreeGrafter"/>
</dbReference>
<evidence type="ECO:0000313" key="8">
    <source>
        <dbReference type="EMBL" id="KAJ7068898.1"/>
    </source>
</evidence>
<dbReference type="PRINTS" id="PR00723">
    <property type="entry name" value="SUBTILISIN"/>
</dbReference>
<protein>
    <submittedName>
        <fullName evidence="8">Peptidase S8/S53 domain-containing protein</fullName>
    </submittedName>
</protein>
<dbReference type="InterPro" id="IPR023828">
    <property type="entry name" value="Peptidase_S8_Ser-AS"/>
</dbReference>
<organism evidence="8 9">
    <name type="scientific">Mycena belliarum</name>
    <dbReference type="NCBI Taxonomy" id="1033014"/>
    <lineage>
        <taxon>Eukaryota</taxon>
        <taxon>Fungi</taxon>
        <taxon>Dikarya</taxon>
        <taxon>Basidiomycota</taxon>
        <taxon>Agaricomycotina</taxon>
        <taxon>Agaricomycetes</taxon>
        <taxon>Agaricomycetidae</taxon>
        <taxon>Agaricales</taxon>
        <taxon>Marasmiineae</taxon>
        <taxon>Mycenaceae</taxon>
        <taxon>Mycena</taxon>
    </lineage>
</organism>
<dbReference type="EMBL" id="JARJCN010000146">
    <property type="protein sequence ID" value="KAJ7068898.1"/>
    <property type="molecule type" value="Genomic_DNA"/>
</dbReference>
<accession>A0AAD6XHW5</accession>
<feature type="active site" description="Charge relay system" evidence="5">
    <location>
        <position position="140"/>
    </location>
</feature>
<dbReference type="AlphaFoldDB" id="A0AAD6XHW5"/>
<comment type="caution">
    <text evidence="8">The sequence shown here is derived from an EMBL/GenBank/DDBJ whole genome shotgun (WGS) entry which is preliminary data.</text>
</comment>
<gene>
    <name evidence="8" type="ORF">B0H15DRAFT_139286</name>
</gene>
<dbReference type="GO" id="GO:0004252">
    <property type="term" value="F:serine-type endopeptidase activity"/>
    <property type="evidence" value="ECO:0007669"/>
    <property type="project" value="UniProtKB-UniRule"/>
</dbReference>
<dbReference type="SUPFAM" id="SSF54897">
    <property type="entry name" value="Protease propeptides/inhibitors"/>
    <property type="match status" value="1"/>
</dbReference>
<dbReference type="InterPro" id="IPR036852">
    <property type="entry name" value="Peptidase_S8/S53_dom_sf"/>
</dbReference>
<dbReference type="InterPro" id="IPR023827">
    <property type="entry name" value="Peptidase_S8_Asp-AS"/>
</dbReference>
<evidence type="ECO:0000256" key="6">
    <source>
        <dbReference type="RuleBase" id="RU003355"/>
    </source>
</evidence>
<dbReference type="InterPro" id="IPR050131">
    <property type="entry name" value="Peptidase_S8_subtilisin-like"/>
</dbReference>
<dbReference type="GO" id="GO:0006508">
    <property type="term" value="P:proteolysis"/>
    <property type="evidence" value="ECO:0007669"/>
    <property type="project" value="UniProtKB-KW"/>
</dbReference>
<evidence type="ECO:0000256" key="3">
    <source>
        <dbReference type="ARBA" id="ARBA00022801"/>
    </source>
</evidence>
<evidence type="ECO:0000256" key="5">
    <source>
        <dbReference type="PROSITE-ProRule" id="PRU01240"/>
    </source>
</evidence>
<feature type="domain" description="Peptidase S8/S53" evidence="7">
    <location>
        <begin position="131"/>
        <end position="357"/>
    </location>
</feature>
<dbReference type="SUPFAM" id="SSF52743">
    <property type="entry name" value="Subtilisin-like"/>
    <property type="match status" value="1"/>
</dbReference>
<dbReference type="PANTHER" id="PTHR43806">
    <property type="entry name" value="PEPTIDASE S8"/>
    <property type="match status" value="1"/>
</dbReference>
<comment type="similarity">
    <text evidence="1 5 6">Belongs to the peptidase S8 family.</text>
</comment>
<feature type="active site" description="Charge relay system" evidence="5">
    <location>
        <position position="171"/>
    </location>
</feature>
<proteinExistence type="inferred from homology"/>
<dbReference type="PROSITE" id="PS00136">
    <property type="entry name" value="SUBTILASE_ASP"/>
    <property type="match status" value="1"/>
</dbReference>
<dbReference type="InterPro" id="IPR022398">
    <property type="entry name" value="Peptidase_S8_His-AS"/>
</dbReference>
<keyword evidence="2 5" id="KW-0645">Protease</keyword>
<dbReference type="PROSITE" id="PS00138">
    <property type="entry name" value="SUBTILASE_SER"/>
    <property type="match status" value="1"/>
</dbReference>
<dbReference type="InterPro" id="IPR034193">
    <property type="entry name" value="PCSK9_ProteinaseK-like"/>
</dbReference>
<dbReference type="Proteomes" id="UP001222325">
    <property type="component" value="Unassembled WGS sequence"/>
</dbReference>
<keyword evidence="4 5" id="KW-0720">Serine protease</keyword>
<evidence type="ECO:0000259" key="7">
    <source>
        <dbReference type="Pfam" id="PF00082"/>
    </source>
</evidence>
<keyword evidence="3 5" id="KW-0378">Hydrolase</keyword>
<keyword evidence="9" id="KW-1185">Reference proteome</keyword>